<dbReference type="Proteomes" id="UP000494245">
    <property type="component" value="Unassembled WGS sequence"/>
</dbReference>
<name>A0A6V8LQ97_9BACT</name>
<dbReference type="AlphaFoldDB" id="A0A6V8LQ97"/>
<feature type="compositionally biased region" description="Low complexity" evidence="1">
    <location>
        <begin position="103"/>
        <end position="116"/>
    </location>
</feature>
<dbReference type="EMBL" id="BLTE01000001">
    <property type="protein sequence ID" value="GFK92299.1"/>
    <property type="molecule type" value="Genomic_DNA"/>
</dbReference>
<proteinExistence type="predicted"/>
<feature type="compositionally biased region" description="Basic residues" evidence="1">
    <location>
        <begin position="92"/>
        <end position="102"/>
    </location>
</feature>
<accession>A0A6V8LQ97</accession>
<protein>
    <submittedName>
        <fullName evidence="2">Magnetosome protein Mad7</fullName>
    </submittedName>
</protein>
<evidence type="ECO:0000313" key="2">
    <source>
        <dbReference type="EMBL" id="GFK92299.1"/>
    </source>
</evidence>
<sequence length="135" mass="14816">MPQLRHQGLQPRGLRPASAHGQRRRGHGRNDQNLRLVRAGQFQEPPGQNPCRRRLRGHGGLGGGARRGGGGGRQGRHRNRAGRQARSGNGHCRSRHFGRHQKQSGQAGRQGQRPPGLFGADSLRQGGISHERLHL</sequence>
<keyword evidence="3" id="KW-1185">Reference proteome</keyword>
<evidence type="ECO:0000313" key="3">
    <source>
        <dbReference type="Proteomes" id="UP000494245"/>
    </source>
</evidence>
<feature type="compositionally biased region" description="Basic residues" evidence="1">
    <location>
        <begin position="74"/>
        <end position="83"/>
    </location>
</feature>
<organism evidence="2 3">
    <name type="scientific">Fundidesulfovibrio magnetotacticus</name>
    <dbReference type="NCBI Taxonomy" id="2730080"/>
    <lineage>
        <taxon>Bacteria</taxon>
        <taxon>Pseudomonadati</taxon>
        <taxon>Thermodesulfobacteriota</taxon>
        <taxon>Desulfovibrionia</taxon>
        <taxon>Desulfovibrionales</taxon>
        <taxon>Desulfovibrionaceae</taxon>
        <taxon>Fundidesulfovibrio</taxon>
    </lineage>
</organism>
<gene>
    <name evidence="2" type="primary">mad7</name>
    <name evidence="2" type="ORF">NNJEOMEG_00122</name>
</gene>
<feature type="compositionally biased region" description="Gly residues" evidence="1">
    <location>
        <begin position="58"/>
        <end position="73"/>
    </location>
</feature>
<evidence type="ECO:0000256" key="1">
    <source>
        <dbReference type="SAM" id="MobiDB-lite"/>
    </source>
</evidence>
<comment type="caution">
    <text evidence="2">The sequence shown here is derived from an EMBL/GenBank/DDBJ whole genome shotgun (WGS) entry which is preliminary data.</text>
</comment>
<reference evidence="2 3" key="1">
    <citation type="submission" date="2020-04" db="EMBL/GenBank/DDBJ databases">
        <authorList>
            <consortium name="Desulfovibrio sp. FSS-1 genome sequencing consortium"/>
            <person name="Shimoshige H."/>
            <person name="Kobayashi H."/>
            <person name="Maekawa T."/>
        </authorList>
    </citation>
    <scope>NUCLEOTIDE SEQUENCE [LARGE SCALE GENOMIC DNA]</scope>
    <source>
        <strain evidence="2 3">SIID29052-01</strain>
    </source>
</reference>
<reference evidence="2 3" key="2">
    <citation type="submission" date="2020-05" db="EMBL/GenBank/DDBJ databases">
        <title>Draft genome sequence of Desulfovibrio sp. strainFSS-1.</title>
        <authorList>
            <person name="Shimoshige H."/>
            <person name="Kobayashi H."/>
            <person name="Maekawa T."/>
        </authorList>
    </citation>
    <scope>NUCLEOTIDE SEQUENCE [LARGE SCALE GENOMIC DNA]</scope>
    <source>
        <strain evidence="2 3">SIID29052-01</strain>
    </source>
</reference>
<feature type="region of interest" description="Disordered" evidence="1">
    <location>
        <begin position="1"/>
        <end position="135"/>
    </location>
</feature>